<dbReference type="Gene3D" id="3.30.930.10">
    <property type="entry name" value="Bira Bifunctional Protein, Domain 2"/>
    <property type="match status" value="1"/>
</dbReference>
<gene>
    <name evidence="13" type="ORF">H9736_00840</name>
</gene>
<feature type="domain" description="Class II Histidinyl-tRNA synthetase (HisRS)-like catalytic core" evidence="12">
    <location>
        <begin position="36"/>
        <end position="114"/>
    </location>
</feature>
<dbReference type="Proteomes" id="UP000886800">
    <property type="component" value="Unassembled WGS sequence"/>
</dbReference>
<evidence type="ECO:0000256" key="3">
    <source>
        <dbReference type="ARBA" id="ARBA00022490"/>
    </source>
</evidence>
<dbReference type="InterPro" id="IPR004154">
    <property type="entry name" value="Anticodon-bd"/>
</dbReference>
<dbReference type="GO" id="GO:0016740">
    <property type="term" value="F:transferase activity"/>
    <property type="evidence" value="ECO:0007669"/>
    <property type="project" value="UniProtKB-ARBA"/>
</dbReference>
<accession>A0A9D1WPJ8</accession>
<evidence type="ECO:0000256" key="9">
    <source>
        <dbReference type="ARBA" id="ARBA00030619"/>
    </source>
</evidence>
<dbReference type="SUPFAM" id="SSF55681">
    <property type="entry name" value="Class II aaRS and biotin synthetases"/>
    <property type="match status" value="1"/>
</dbReference>
<evidence type="ECO:0000259" key="11">
    <source>
        <dbReference type="Pfam" id="PF03129"/>
    </source>
</evidence>
<reference evidence="13" key="1">
    <citation type="journal article" date="2021" name="PeerJ">
        <title>Extensive microbial diversity within the chicken gut microbiome revealed by metagenomics and culture.</title>
        <authorList>
            <person name="Gilroy R."/>
            <person name="Ravi A."/>
            <person name="Getino M."/>
            <person name="Pursley I."/>
            <person name="Horton D.L."/>
            <person name="Alikhan N.F."/>
            <person name="Baker D."/>
            <person name="Gharbi K."/>
            <person name="Hall N."/>
            <person name="Watson M."/>
            <person name="Adriaenssens E.M."/>
            <person name="Foster-Nyarko E."/>
            <person name="Jarju S."/>
            <person name="Secka A."/>
            <person name="Antonio M."/>
            <person name="Oren A."/>
            <person name="Chaudhuri R.R."/>
            <person name="La Ragione R."/>
            <person name="Hildebrand F."/>
            <person name="Pallen M.J."/>
        </authorList>
    </citation>
    <scope>NUCLEOTIDE SEQUENCE</scope>
    <source>
        <strain evidence="13">CHK188-5543</strain>
    </source>
</reference>
<dbReference type="GO" id="GO:0140096">
    <property type="term" value="F:catalytic activity, acting on a protein"/>
    <property type="evidence" value="ECO:0007669"/>
    <property type="project" value="UniProtKB-ARBA"/>
</dbReference>
<evidence type="ECO:0000313" key="13">
    <source>
        <dbReference type="EMBL" id="HIX64773.1"/>
    </source>
</evidence>
<evidence type="ECO:0000313" key="14">
    <source>
        <dbReference type="Proteomes" id="UP000886800"/>
    </source>
</evidence>
<keyword evidence="4 13" id="KW-0436">Ligase</keyword>
<keyword evidence="7" id="KW-0648">Protein biosynthesis</keyword>
<protein>
    <recommendedName>
        <fullName evidence="2">histidine--tRNA ligase</fullName>
        <ecNumber evidence="2">6.1.1.21</ecNumber>
    </recommendedName>
    <alternativeName>
        <fullName evidence="9">Histidyl-tRNA synthetase</fullName>
    </alternativeName>
</protein>
<dbReference type="InterPro" id="IPR036621">
    <property type="entry name" value="Anticodon-bd_dom_sf"/>
</dbReference>
<comment type="similarity">
    <text evidence="1">Belongs to the class-II aminoacyl-tRNA synthetase family.</text>
</comment>
<dbReference type="Pfam" id="PF13393">
    <property type="entry name" value="tRNA-synt_His"/>
    <property type="match status" value="1"/>
</dbReference>
<evidence type="ECO:0000256" key="7">
    <source>
        <dbReference type="ARBA" id="ARBA00022917"/>
    </source>
</evidence>
<dbReference type="PANTHER" id="PTHR43707:SF1">
    <property type="entry name" value="HISTIDINE--TRNA LIGASE, MITOCHONDRIAL-RELATED"/>
    <property type="match status" value="1"/>
</dbReference>
<dbReference type="InterPro" id="IPR045864">
    <property type="entry name" value="aa-tRNA-synth_II/BPL/LPL"/>
</dbReference>
<dbReference type="InterPro" id="IPR041715">
    <property type="entry name" value="HisRS-like_core"/>
</dbReference>
<sequence>RLEKNPMRILDCKNPECAQLAKGAPVVLDYICGDCREHFEGLKSQLDAMGIAYTVNPTIVRGLDYYTRTVFEFVTTGIGAQGTVCGGGRYDGLIQMLGGAPTPSVGFAMGLERLLLVMDQQGCPFPEQAGCAIYIGSLGEQAGLKAAQLCAGLRAEGFWAECDTMGRSAKAQMKYADKLGARFSCILGENELSQGAAQVKRMQDGATAQVALEPEAFVQHLYHNTFEEIAETAL</sequence>
<dbReference type="EC" id="6.1.1.21" evidence="2"/>
<evidence type="ECO:0000256" key="5">
    <source>
        <dbReference type="ARBA" id="ARBA00022741"/>
    </source>
</evidence>
<dbReference type="SUPFAM" id="SSF52954">
    <property type="entry name" value="Class II aaRS ABD-related"/>
    <property type="match status" value="1"/>
</dbReference>
<keyword evidence="8" id="KW-0030">Aminoacyl-tRNA synthetase</keyword>
<dbReference type="GO" id="GO:0006427">
    <property type="term" value="P:histidyl-tRNA aminoacylation"/>
    <property type="evidence" value="ECO:0007669"/>
    <property type="project" value="TreeGrafter"/>
</dbReference>
<evidence type="ECO:0000256" key="2">
    <source>
        <dbReference type="ARBA" id="ARBA00012815"/>
    </source>
</evidence>
<evidence type="ECO:0000256" key="8">
    <source>
        <dbReference type="ARBA" id="ARBA00023146"/>
    </source>
</evidence>
<dbReference type="GO" id="GO:0005737">
    <property type="term" value="C:cytoplasm"/>
    <property type="evidence" value="ECO:0007669"/>
    <property type="project" value="InterPro"/>
</dbReference>
<dbReference type="InterPro" id="IPR004516">
    <property type="entry name" value="HisRS/HisZ"/>
</dbReference>
<keyword evidence="5" id="KW-0547">Nucleotide-binding</keyword>
<dbReference type="Gene3D" id="3.40.50.800">
    <property type="entry name" value="Anticodon-binding domain"/>
    <property type="match status" value="1"/>
</dbReference>
<dbReference type="AlphaFoldDB" id="A0A9D1WPJ8"/>
<keyword evidence="3" id="KW-0963">Cytoplasm</keyword>
<proteinExistence type="inferred from homology"/>
<evidence type="ECO:0000256" key="10">
    <source>
        <dbReference type="ARBA" id="ARBA00047639"/>
    </source>
</evidence>
<dbReference type="CDD" id="cd00859">
    <property type="entry name" value="HisRS_anticodon"/>
    <property type="match status" value="1"/>
</dbReference>
<dbReference type="InterPro" id="IPR033656">
    <property type="entry name" value="HisRS_anticodon"/>
</dbReference>
<dbReference type="EMBL" id="DXES01000017">
    <property type="protein sequence ID" value="HIX64773.1"/>
    <property type="molecule type" value="Genomic_DNA"/>
</dbReference>
<dbReference type="GO" id="GO:0004821">
    <property type="term" value="F:histidine-tRNA ligase activity"/>
    <property type="evidence" value="ECO:0007669"/>
    <property type="project" value="UniProtKB-EC"/>
</dbReference>
<evidence type="ECO:0000256" key="6">
    <source>
        <dbReference type="ARBA" id="ARBA00022840"/>
    </source>
</evidence>
<dbReference type="Pfam" id="PF03129">
    <property type="entry name" value="HGTP_anticodon"/>
    <property type="match status" value="1"/>
</dbReference>
<feature type="domain" description="Anticodon-binding" evidence="11">
    <location>
        <begin position="138"/>
        <end position="213"/>
    </location>
</feature>
<evidence type="ECO:0000256" key="4">
    <source>
        <dbReference type="ARBA" id="ARBA00022598"/>
    </source>
</evidence>
<dbReference type="PANTHER" id="PTHR43707">
    <property type="entry name" value="HISTIDYL-TRNA SYNTHETASE"/>
    <property type="match status" value="1"/>
</dbReference>
<evidence type="ECO:0000256" key="1">
    <source>
        <dbReference type="ARBA" id="ARBA00008226"/>
    </source>
</evidence>
<name>A0A9D1WPJ8_9FIRM</name>
<comment type="caution">
    <text evidence="13">The sequence shown here is derived from an EMBL/GenBank/DDBJ whole genome shotgun (WGS) entry which is preliminary data.</text>
</comment>
<comment type="catalytic activity">
    <reaction evidence="10">
        <text>tRNA(His) + L-histidine + ATP = L-histidyl-tRNA(His) + AMP + diphosphate + H(+)</text>
        <dbReference type="Rhea" id="RHEA:17313"/>
        <dbReference type="Rhea" id="RHEA-COMP:9665"/>
        <dbReference type="Rhea" id="RHEA-COMP:9689"/>
        <dbReference type="ChEBI" id="CHEBI:15378"/>
        <dbReference type="ChEBI" id="CHEBI:30616"/>
        <dbReference type="ChEBI" id="CHEBI:33019"/>
        <dbReference type="ChEBI" id="CHEBI:57595"/>
        <dbReference type="ChEBI" id="CHEBI:78442"/>
        <dbReference type="ChEBI" id="CHEBI:78527"/>
        <dbReference type="ChEBI" id="CHEBI:456215"/>
        <dbReference type="EC" id="6.1.1.21"/>
    </reaction>
</comment>
<organism evidence="13 14">
    <name type="scientific">Candidatus Anaerotruncus excrementipullorum</name>
    <dbReference type="NCBI Taxonomy" id="2838465"/>
    <lineage>
        <taxon>Bacteria</taxon>
        <taxon>Bacillati</taxon>
        <taxon>Bacillota</taxon>
        <taxon>Clostridia</taxon>
        <taxon>Eubacteriales</taxon>
        <taxon>Oscillospiraceae</taxon>
        <taxon>Anaerotruncus</taxon>
    </lineage>
</organism>
<keyword evidence="6" id="KW-0067">ATP-binding</keyword>
<evidence type="ECO:0000259" key="12">
    <source>
        <dbReference type="Pfam" id="PF13393"/>
    </source>
</evidence>
<feature type="non-terminal residue" evidence="13">
    <location>
        <position position="1"/>
    </location>
</feature>
<dbReference type="GO" id="GO:0005524">
    <property type="term" value="F:ATP binding"/>
    <property type="evidence" value="ECO:0007669"/>
    <property type="project" value="UniProtKB-KW"/>
</dbReference>
<reference evidence="13" key="2">
    <citation type="submission" date="2021-04" db="EMBL/GenBank/DDBJ databases">
        <authorList>
            <person name="Gilroy R."/>
        </authorList>
    </citation>
    <scope>NUCLEOTIDE SEQUENCE</scope>
    <source>
        <strain evidence="13">CHK188-5543</strain>
    </source>
</reference>